<dbReference type="InterPro" id="IPR018303">
    <property type="entry name" value="ATPase_P-typ_P_site"/>
</dbReference>
<dbReference type="SFLD" id="SFLDG00002">
    <property type="entry name" value="C1.7:_P-type_atpase_like"/>
    <property type="match status" value="1"/>
</dbReference>
<feature type="transmembrane region" description="Helical" evidence="15">
    <location>
        <begin position="369"/>
        <end position="391"/>
    </location>
</feature>
<feature type="non-terminal residue" evidence="18">
    <location>
        <position position="725"/>
    </location>
</feature>
<dbReference type="FunFam" id="2.70.150.10:FF:000002">
    <property type="entry name" value="Copper-transporting ATPase 1, putative"/>
    <property type="match status" value="1"/>
</dbReference>
<dbReference type="Gene3D" id="2.70.150.10">
    <property type="entry name" value="Calcium-transporting ATPase, cytoplasmic transduction domain A"/>
    <property type="match status" value="1"/>
</dbReference>
<dbReference type="SFLD" id="SFLDS00003">
    <property type="entry name" value="Haloacid_Dehalogenase"/>
    <property type="match status" value="1"/>
</dbReference>
<feature type="transmembrane region" description="Helical" evidence="15">
    <location>
        <begin position="189"/>
        <end position="212"/>
    </location>
</feature>
<evidence type="ECO:0000256" key="4">
    <source>
        <dbReference type="ARBA" id="ARBA00022475"/>
    </source>
</evidence>
<dbReference type="InterPro" id="IPR001757">
    <property type="entry name" value="P_typ_ATPase"/>
</dbReference>
<evidence type="ECO:0000256" key="7">
    <source>
        <dbReference type="ARBA" id="ARBA00022723"/>
    </source>
</evidence>
<feature type="transmembrane region" description="Helical" evidence="15">
    <location>
        <begin position="397"/>
        <end position="419"/>
    </location>
</feature>
<keyword evidence="7 15" id="KW-0479">Metal-binding</keyword>
<keyword evidence="13" id="KW-0406">Ion transport</keyword>
<dbReference type="PANTHER" id="PTHR43520:SF5">
    <property type="entry name" value="CATION-TRANSPORTING P-TYPE ATPASE-RELATED"/>
    <property type="match status" value="1"/>
</dbReference>
<name>A0A1G1W7P1_9BACT</name>
<feature type="transmembrane region" description="Helical" evidence="15">
    <location>
        <begin position="150"/>
        <end position="177"/>
    </location>
</feature>
<dbReference type="InterPro" id="IPR023299">
    <property type="entry name" value="ATPase_P-typ_cyto_dom_N"/>
</dbReference>
<proteinExistence type="inferred from homology"/>
<dbReference type="InterPro" id="IPR023298">
    <property type="entry name" value="ATPase_P-typ_TM_dom_sf"/>
</dbReference>
<keyword evidence="5" id="KW-0597">Phosphoprotein</keyword>
<dbReference type="Pfam" id="PF19335">
    <property type="entry name" value="HMBD"/>
    <property type="match status" value="2"/>
</dbReference>
<dbReference type="GO" id="GO:0016887">
    <property type="term" value="F:ATP hydrolysis activity"/>
    <property type="evidence" value="ECO:0007669"/>
    <property type="project" value="InterPro"/>
</dbReference>
<keyword evidence="3" id="KW-0813">Transport</keyword>
<evidence type="ECO:0000256" key="6">
    <source>
        <dbReference type="ARBA" id="ARBA00022692"/>
    </source>
</evidence>
<dbReference type="Pfam" id="PF00122">
    <property type="entry name" value="E1-E2_ATPase"/>
    <property type="match status" value="1"/>
</dbReference>
<evidence type="ECO:0000256" key="2">
    <source>
        <dbReference type="ARBA" id="ARBA00006024"/>
    </source>
</evidence>
<keyword evidence="9 15" id="KW-0067">ATP-binding</keyword>
<feature type="domain" description="Heavy metal binding" evidence="17">
    <location>
        <begin position="15"/>
        <end position="41"/>
    </location>
</feature>
<feature type="transmembrane region" description="Helical" evidence="15">
    <location>
        <begin position="218"/>
        <end position="235"/>
    </location>
</feature>
<dbReference type="PANTHER" id="PTHR43520">
    <property type="entry name" value="ATP7, ISOFORM B"/>
    <property type="match status" value="1"/>
</dbReference>
<dbReference type="SUPFAM" id="SSF56784">
    <property type="entry name" value="HAD-like"/>
    <property type="match status" value="1"/>
</dbReference>
<keyword evidence="10" id="KW-0460">Magnesium</keyword>
<evidence type="ECO:0000256" key="15">
    <source>
        <dbReference type="RuleBase" id="RU362081"/>
    </source>
</evidence>
<dbReference type="NCBIfam" id="TIGR01494">
    <property type="entry name" value="ATPase_P-type"/>
    <property type="match status" value="1"/>
</dbReference>
<evidence type="ECO:0000256" key="13">
    <source>
        <dbReference type="ARBA" id="ARBA00023065"/>
    </source>
</evidence>
<sequence length="725" mass="78637">MKERVDQKKEQDNEVYTCLMHPNVRSNKPGRCPKCGMSLEEIQNSKFKVQNFSTDHNQRRVKGKKIPGEYVKTTGDGLYVCPMDPEVVRKEPGTCPKCGMKLEPTEKAHEEHKDHHEGMENNFKRRFFIALPLTIVVLALSPKIQQWFHFTITFSGIEMVLLVLASIIVFYTGWPFYVMAKGEIKSRAFGMMTLVSLAVLSGYLFSVAATFLFKGESLYWEISTLVLAFLFGHWMEMRALRGASGALSELAKLIPPTAHKIVGKEIKGVGTEKLKKNDKILIRPGEKVPIDGVVLEGESSVNEAMLTGESVPVPKKKGDGVIGGTINNDGSLTVEVTKTGEETTVSQIIELVRQAQESKPPVQKLADRAAGWLTFIALGVGISTFLFWSFVNPQGAIFAGTLAIAVIVIACPHALGLAIPTVTTITTSLAAKNGILIRDMRAAEIARKLNYVVFDKTGTLTEGKFGVSEVIPLLDVPPGEILKFAAAVEFHSQHSIAHGVVEETRERNISFEPAKNFQSFPGKGAAGLVGGQKVIVGNKALMVESGLPKIELAEKIKGIEKIGKTFIFVMVEKGLTGILTLEDVIRPESEEAIDSLKKIGIKTAMLTGDTAAIASIVAKNLGIDTFFAEVLPEDKVNKIKELQNQGNVVAMVGDGVNDAASLTQAHVGIAIGAGTDVAVESAEIVLVKNDPRDVVKAIKLSQKTSVKMKQNLAWAAGYNLIAIPV</sequence>
<organism evidence="18 19">
    <name type="scientific">Candidatus Woykebacteria bacterium GWB1_45_5</name>
    <dbReference type="NCBI Taxonomy" id="1802592"/>
    <lineage>
        <taxon>Bacteria</taxon>
        <taxon>Candidatus Woykeibacteriota</taxon>
    </lineage>
</organism>
<keyword evidence="14 15" id="KW-0472">Membrane</keyword>
<dbReference type="Proteomes" id="UP000178493">
    <property type="component" value="Unassembled WGS sequence"/>
</dbReference>
<evidence type="ECO:0000256" key="11">
    <source>
        <dbReference type="ARBA" id="ARBA00022967"/>
    </source>
</evidence>
<evidence type="ECO:0000256" key="8">
    <source>
        <dbReference type="ARBA" id="ARBA00022741"/>
    </source>
</evidence>
<evidence type="ECO:0000256" key="9">
    <source>
        <dbReference type="ARBA" id="ARBA00022840"/>
    </source>
</evidence>
<evidence type="ECO:0000256" key="12">
    <source>
        <dbReference type="ARBA" id="ARBA00022989"/>
    </source>
</evidence>
<evidence type="ECO:0000256" key="3">
    <source>
        <dbReference type="ARBA" id="ARBA00022448"/>
    </source>
</evidence>
<evidence type="ECO:0000256" key="5">
    <source>
        <dbReference type="ARBA" id="ARBA00022553"/>
    </source>
</evidence>
<dbReference type="SUPFAM" id="SSF81665">
    <property type="entry name" value="Calcium ATPase, transmembrane domain M"/>
    <property type="match status" value="1"/>
</dbReference>
<comment type="caution">
    <text evidence="18">The sequence shown here is derived from an EMBL/GenBank/DDBJ whole genome shotgun (WGS) entry which is preliminary data.</text>
</comment>
<dbReference type="GO" id="GO:0005507">
    <property type="term" value="F:copper ion binding"/>
    <property type="evidence" value="ECO:0007669"/>
    <property type="project" value="TreeGrafter"/>
</dbReference>
<evidence type="ECO:0000313" key="19">
    <source>
        <dbReference type="Proteomes" id="UP000178493"/>
    </source>
</evidence>
<dbReference type="InterPro" id="IPR008250">
    <property type="entry name" value="ATPase_P-typ_transduc_dom_A_sf"/>
</dbReference>
<dbReference type="SFLD" id="SFLDF00027">
    <property type="entry name" value="p-type_atpase"/>
    <property type="match status" value="1"/>
</dbReference>
<dbReference type="GO" id="GO:0043682">
    <property type="term" value="F:P-type divalent copper transporter activity"/>
    <property type="evidence" value="ECO:0007669"/>
    <property type="project" value="TreeGrafter"/>
</dbReference>
<dbReference type="PRINTS" id="PR00119">
    <property type="entry name" value="CATATPASE"/>
</dbReference>
<dbReference type="Gene3D" id="3.40.50.1000">
    <property type="entry name" value="HAD superfamily/HAD-like"/>
    <property type="match status" value="1"/>
</dbReference>
<dbReference type="NCBIfam" id="TIGR01511">
    <property type="entry name" value="ATPase-IB1_Cu"/>
    <property type="match status" value="1"/>
</dbReference>
<comment type="subcellular location">
    <subcellularLocation>
        <location evidence="1">Cell membrane</location>
        <topology evidence="1">Multi-pass membrane protein</topology>
    </subcellularLocation>
</comment>
<feature type="domain" description="P-type ATPase A" evidence="16">
    <location>
        <begin position="252"/>
        <end position="352"/>
    </location>
</feature>
<dbReference type="InterPro" id="IPR044492">
    <property type="entry name" value="P_typ_ATPase_HD_dom"/>
</dbReference>
<dbReference type="Pfam" id="PF00702">
    <property type="entry name" value="Hydrolase"/>
    <property type="match status" value="1"/>
</dbReference>
<dbReference type="NCBIfam" id="TIGR01525">
    <property type="entry name" value="ATPase-IB_hvy"/>
    <property type="match status" value="1"/>
</dbReference>
<dbReference type="InterPro" id="IPR023214">
    <property type="entry name" value="HAD_sf"/>
</dbReference>
<dbReference type="PROSITE" id="PS00154">
    <property type="entry name" value="ATPASE_E1_E2"/>
    <property type="match status" value="1"/>
</dbReference>
<evidence type="ECO:0000256" key="10">
    <source>
        <dbReference type="ARBA" id="ARBA00022842"/>
    </source>
</evidence>
<dbReference type="EMBL" id="MHCO01000031">
    <property type="protein sequence ID" value="OGY23624.1"/>
    <property type="molecule type" value="Genomic_DNA"/>
</dbReference>
<dbReference type="InterPro" id="IPR027256">
    <property type="entry name" value="P-typ_ATPase_IB"/>
</dbReference>
<accession>A0A1G1W7P1</accession>
<gene>
    <name evidence="18" type="ORF">A2126_03900</name>
</gene>
<dbReference type="GO" id="GO:0005886">
    <property type="term" value="C:plasma membrane"/>
    <property type="evidence" value="ECO:0007669"/>
    <property type="project" value="UniProtKB-SubCell"/>
</dbReference>
<keyword evidence="8 15" id="KW-0547">Nucleotide-binding</keyword>
<evidence type="ECO:0000313" key="18">
    <source>
        <dbReference type="EMBL" id="OGY23624.1"/>
    </source>
</evidence>
<evidence type="ECO:0000259" key="17">
    <source>
        <dbReference type="Pfam" id="PF19335"/>
    </source>
</evidence>
<reference evidence="18 19" key="1">
    <citation type="journal article" date="2016" name="Nat. Commun.">
        <title>Thousands of microbial genomes shed light on interconnected biogeochemical processes in an aquifer system.</title>
        <authorList>
            <person name="Anantharaman K."/>
            <person name="Brown C.T."/>
            <person name="Hug L.A."/>
            <person name="Sharon I."/>
            <person name="Castelle C.J."/>
            <person name="Probst A.J."/>
            <person name="Thomas B.C."/>
            <person name="Singh A."/>
            <person name="Wilkins M.J."/>
            <person name="Karaoz U."/>
            <person name="Brodie E.L."/>
            <person name="Williams K.H."/>
            <person name="Hubbard S.S."/>
            <person name="Banfield J.F."/>
        </authorList>
    </citation>
    <scope>NUCLEOTIDE SEQUENCE [LARGE SCALE GENOMIC DNA]</scope>
</reference>
<keyword evidence="4 15" id="KW-1003">Cell membrane</keyword>
<protein>
    <submittedName>
        <fullName evidence="18">Copper-translocating P-type ATPase</fullName>
    </submittedName>
</protein>
<keyword evidence="11" id="KW-1278">Translocase</keyword>
<dbReference type="GO" id="GO:0055070">
    <property type="term" value="P:copper ion homeostasis"/>
    <property type="evidence" value="ECO:0007669"/>
    <property type="project" value="TreeGrafter"/>
</dbReference>
<dbReference type="SUPFAM" id="SSF81653">
    <property type="entry name" value="Calcium ATPase, transduction domain A"/>
    <property type="match status" value="1"/>
</dbReference>
<dbReference type="GO" id="GO:0005524">
    <property type="term" value="F:ATP binding"/>
    <property type="evidence" value="ECO:0007669"/>
    <property type="project" value="UniProtKB-UniRule"/>
</dbReference>
<dbReference type="Gene3D" id="3.40.1110.10">
    <property type="entry name" value="Calcium-transporting ATPase, cytoplasmic domain N"/>
    <property type="match status" value="1"/>
</dbReference>
<keyword evidence="12 15" id="KW-1133">Transmembrane helix</keyword>
<evidence type="ECO:0000256" key="1">
    <source>
        <dbReference type="ARBA" id="ARBA00004651"/>
    </source>
</evidence>
<comment type="similarity">
    <text evidence="2 15">Belongs to the cation transport ATPase (P-type) (TC 3.A.3) family. Type IB subfamily.</text>
</comment>
<feature type="domain" description="Heavy metal binding" evidence="17">
    <location>
        <begin position="79"/>
        <end position="104"/>
    </location>
</feature>
<evidence type="ECO:0000256" key="14">
    <source>
        <dbReference type="ARBA" id="ARBA00023136"/>
    </source>
</evidence>
<feature type="transmembrane region" description="Helical" evidence="15">
    <location>
        <begin position="127"/>
        <end position="144"/>
    </location>
</feature>
<dbReference type="AlphaFoldDB" id="A0A1G1W7P1"/>
<keyword evidence="6 15" id="KW-0812">Transmembrane</keyword>
<dbReference type="InterPro" id="IPR036412">
    <property type="entry name" value="HAD-like_sf"/>
</dbReference>
<dbReference type="PRINTS" id="PR00120">
    <property type="entry name" value="HATPASE"/>
</dbReference>
<dbReference type="InterPro" id="IPR059000">
    <property type="entry name" value="ATPase_P-type_domA"/>
</dbReference>
<dbReference type="InterPro" id="IPR045800">
    <property type="entry name" value="HMBD"/>
</dbReference>
<evidence type="ECO:0000259" key="16">
    <source>
        <dbReference type="Pfam" id="PF00122"/>
    </source>
</evidence>